<proteinExistence type="predicted"/>
<gene>
    <name evidence="2" type="ORF">MELLADRAFT_104312</name>
</gene>
<dbReference type="VEuPathDB" id="FungiDB:MELLADRAFT_104312"/>
<sequence length="110" mass="12655">MKFQITSIFFLWVFLPGALLTGCYIEGLGQINQPEHLKCLRDIKHSDATDSKRCSDSIWFKEKRAWLDLETCYERCLSCVFTGIFANATSVSCHERVFLGYCSMGYRLGH</sequence>
<dbReference type="GeneID" id="18922219"/>
<keyword evidence="3" id="KW-1185">Reference proteome</keyword>
<dbReference type="RefSeq" id="XP_007407661.1">
    <property type="nucleotide sequence ID" value="XM_007407599.1"/>
</dbReference>
<evidence type="ECO:0000256" key="1">
    <source>
        <dbReference type="SAM" id="SignalP"/>
    </source>
</evidence>
<dbReference type="AlphaFoldDB" id="F4REA4"/>
<dbReference type="OrthoDB" id="2495679at2759"/>
<dbReference type="PROSITE" id="PS51257">
    <property type="entry name" value="PROKAR_LIPOPROTEIN"/>
    <property type="match status" value="1"/>
</dbReference>
<dbReference type="EMBL" id="GL883098">
    <property type="protein sequence ID" value="EGG09301.1"/>
    <property type="molecule type" value="Genomic_DNA"/>
</dbReference>
<dbReference type="HOGENOM" id="CLU_154759_0_0_1"/>
<evidence type="ECO:0000313" key="3">
    <source>
        <dbReference type="Proteomes" id="UP000001072"/>
    </source>
</evidence>
<organism evidence="3">
    <name type="scientific">Melampsora larici-populina (strain 98AG31 / pathotype 3-4-7)</name>
    <name type="common">Poplar leaf rust fungus</name>
    <dbReference type="NCBI Taxonomy" id="747676"/>
    <lineage>
        <taxon>Eukaryota</taxon>
        <taxon>Fungi</taxon>
        <taxon>Dikarya</taxon>
        <taxon>Basidiomycota</taxon>
        <taxon>Pucciniomycotina</taxon>
        <taxon>Pucciniomycetes</taxon>
        <taxon>Pucciniales</taxon>
        <taxon>Melampsoraceae</taxon>
        <taxon>Melampsora</taxon>
    </lineage>
</organism>
<keyword evidence="1" id="KW-0732">Signal</keyword>
<protein>
    <submittedName>
        <fullName evidence="2">Secreted protein</fullName>
    </submittedName>
</protein>
<evidence type="ECO:0000313" key="2">
    <source>
        <dbReference type="EMBL" id="EGG09301.1"/>
    </source>
</evidence>
<dbReference type="Proteomes" id="UP000001072">
    <property type="component" value="Unassembled WGS sequence"/>
</dbReference>
<dbReference type="KEGG" id="mlr:MELLADRAFT_104312"/>
<name>F4REA4_MELLP</name>
<feature type="signal peptide" evidence="1">
    <location>
        <begin position="1"/>
        <end position="20"/>
    </location>
</feature>
<dbReference type="InParanoid" id="F4REA4"/>
<reference evidence="3" key="1">
    <citation type="journal article" date="2011" name="Proc. Natl. Acad. Sci. U.S.A.">
        <title>Obligate biotrophy features unraveled by the genomic analysis of rust fungi.</title>
        <authorList>
            <person name="Duplessis S."/>
            <person name="Cuomo C.A."/>
            <person name="Lin Y.-C."/>
            <person name="Aerts A."/>
            <person name="Tisserant E."/>
            <person name="Veneault-Fourrey C."/>
            <person name="Joly D.L."/>
            <person name="Hacquard S."/>
            <person name="Amselem J."/>
            <person name="Cantarel B.L."/>
            <person name="Chiu R."/>
            <person name="Coutinho P.M."/>
            <person name="Feau N."/>
            <person name="Field M."/>
            <person name="Frey P."/>
            <person name="Gelhaye E."/>
            <person name="Goldberg J."/>
            <person name="Grabherr M.G."/>
            <person name="Kodira C.D."/>
            <person name="Kohler A."/>
            <person name="Kuees U."/>
            <person name="Lindquist E.A."/>
            <person name="Lucas S.M."/>
            <person name="Mago R."/>
            <person name="Mauceli E."/>
            <person name="Morin E."/>
            <person name="Murat C."/>
            <person name="Pangilinan J.L."/>
            <person name="Park R."/>
            <person name="Pearson M."/>
            <person name="Quesneville H."/>
            <person name="Rouhier N."/>
            <person name="Sakthikumar S."/>
            <person name="Salamov A.A."/>
            <person name="Schmutz J."/>
            <person name="Selles B."/>
            <person name="Shapiro H."/>
            <person name="Tanguay P."/>
            <person name="Tuskan G.A."/>
            <person name="Henrissat B."/>
            <person name="Van de Peer Y."/>
            <person name="Rouze P."/>
            <person name="Ellis J.G."/>
            <person name="Dodds P.N."/>
            <person name="Schein J.E."/>
            <person name="Zhong S."/>
            <person name="Hamelin R.C."/>
            <person name="Grigoriev I.V."/>
            <person name="Szabo L.J."/>
            <person name="Martin F."/>
        </authorList>
    </citation>
    <scope>NUCLEOTIDE SEQUENCE [LARGE SCALE GENOMIC DNA]</scope>
    <source>
        <strain evidence="3">98AG31 / pathotype 3-4-7</strain>
    </source>
</reference>
<accession>F4REA4</accession>
<feature type="chain" id="PRO_5003320739" evidence="1">
    <location>
        <begin position="21"/>
        <end position="110"/>
    </location>
</feature>